<proteinExistence type="predicted"/>
<evidence type="ECO:0000313" key="2">
    <source>
        <dbReference type="Proteomes" id="UP000383932"/>
    </source>
</evidence>
<accession>A0A5N5QBN0</accession>
<dbReference type="AlphaFoldDB" id="A0A5N5QBN0"/>
<name>A0A5N5QBN0_9AGAM</name>
<protein>
    <submittedName>
        <fullName evidence="1">Uncharacterized protein</fullName>
    </submittedName>
</protein>
<dbReference type="EMBL" id="SSOP01000309">
    <property type="protein sequence ID" value="KAB5589155.1"/>
    <property type="molecule type" value="Genomic_DNA"/>
</dbReference>
<organism evidence="1 2">
    <name type="scientific">Ceratobasidium theobromae</name>
    <dbReference type="NCBI Taxonomy" id="1582974"/>
    <lineage>
        <taxon>Eukaryota</taxon>
        <taxon>Fungi</taxon>
        <taxon>Dikarya</taxon>
        <taxon>Basidiomycota</taxon>
        <taxon>Agaricomycotina</taxon>
        <taxon>Agaricomycetes</taxon>
        <taxon>Cantharellales</taxon>
        <taxon>Ceratobasidiaceae</taxon>
        <taxon>Ceratobasidium</taxon>
    </lineage>
</organism>
<gene>
    <name evidence="1" type="ORF">CTheo_7398</name>
</gene>
<sequence>MVLSSHHAAPIPFCGASASASASASATSTASAPSTSPRTSARVANVMCGPHDKRGLQTTFVANVSSAQMISAFRLPGST</sequence>
<evidence type="ECO:0000313" key="1">
    <source>
        <dbReference type="EMBL" id="KAB5589155.1"/>
    </source>
</evidence>
<reference evidence="1 2" key="1">
    <citation type="journal article" date="2019" name="Fungal Biol. Biotechnol.">
        <title>Draft genome sequence of fastidious pathogen Ceratobasidium theobromae, which causes vascular-streak dieback in Theobroma cacao.</title>
        <authorList>
            <person name="Ali S.S."/>
            <person name="Asman A."/>
            <person name="Shao J."/>
            <person name="Firmansyah A.P."/>
            <person name="Susilo A.W."/>
            <person name="Rosmana A."/>
            <person name="McMahon P."/>
            <person name="Junaid M."/>
            <person name="Guest D."/>
            <person name="Kheng T.Y."/>
            <person name="Meinhardt L.W."/>
            <person name="Bailey B.A."/>
        </authorList>
    </citation>
    <scope>NUCLEOTIDE SEQUENCE [LARGE SCALE GENOMIC DNA]</scope>
    <source>
        <strain evidence="1 2">CT2</strain>
    </source>
</reference>
<dbReference type="Proteomes" id="UP000383932">
    <property type="component" value="Unassembled WGS sequence"/>
</dbReference>
<comment type="caution">
    <text evidence="1">The sequence shown here is derived from an EMBL/GenBank/DDBJ whole genome shotgun (WGS) entry which is preliminary data.</text>
</comment>
<keyword evidence="2" id="KW-1185">Reference proteome</keyword>